<evidence type="ECO:0000256" key="1">
    <source>
        <dbReference type="ARBA" id="ARBA00007963"/>
    </source>
</evidence>
<dbReference type="InterPro" id="IPR023572">
    <property type="entry name" value="Archease_dom"/>
</dbReference>
<gene>
    <name evidence="6" type="ORF">NIES593_20155</name>
</gene>
<dbReference type="OrthoDB" id="513063at2"/>
<evidence type="ECO:0000259" key="5">
    <source>
        <dbReference type="Pfam" id="PF01951"/>
    </source>
</evidence>
<evidence type="ECO:0000256" key="4">
    <source>
        <dbReference type="ARBA" id="ARBA00022837"/>
    </source>
</evidence>
<dbReference type="InterPro" id="IPR036820">
    <property type="entry name" value="Archease_dom_sf"/>
</dbReference>
<comment type="similarity">
    <text evidence="1">Belongs to the archease family.</text>
</comment>
<feature type="domain" description="Archease" evidence="5">
    <location>
        <begin position="13"/>
        <end position="143"/>
    </location>
</feature>
<evidence type="ECO:0000256" key="3">
    <source>
        <dbReference type="ARBA" id="ARBA00022723"/>
    </source>
</evidence>
<dbReference type="RefSeq" id="WP_073601294.1">
    <property type="nucleotide sequence ID" value="NZ_MRCB01000035.1"/>
</dbReference>
<dbReference type="SUPFAM" id="SSF69819">
    <property type="entry name" value="MTH1598-like"/>
    <property type="match status" value="1"/>
</dbReference>
<dbReference type="Pfam" id="PF01951">
    <property type="entry name" value="Archease"/>
    <property type="match status" value="1"/>
</dbReference>
<dbReference type="Proteomes" id="UP000186868">
    <property type="component" value="Unassembled WGS sequence"/>
</dbReference>
<dbReference type="PANTHER" id="PTHR12682:SF11">
    <property type="entry name" value="PROTEIN ARCHEASE"/>
    <property type="match status" value="1"/>
</dbReference>
<comment type="caution">
    <text evidence="6">The sequence shown here is derived from an EMBL/GenBank/DDBJ whole genome shotgun (WGS) entry which is preliminary data.</text>
</comment>
<evidence type="ECO:0000256" key="2">
    <source>
        <dbReference type="ARBA" id="ARBA00022694"/>
    </source>
</evidence>
<keyword evidence="7" id="KW-1185">Reference proteome</keyword>
<dbReference type="AlphaFoldDB" id="A0A1U7H922"/>
<dbReference type="InterPro" id="IPR002804">
    <property type="entry name" value="Archease"/>
</dbReference>
<dbReference type="GO" id="GO:0046872">
    <property type="term" value="F:metal ion binding"/>
    <property type="evidence" value="ECO:0007669"/>
    <property type="project" value="UniProtKB-KW"/>
</dbReference>
<keyword evidence="2" id="KW-0819">tRNA processing</keyword>
<accession>A0A1U7H922</accession>
<reference evidence="6 7" key="1">
    <citation type="submission" date="2016-11" db="EMBL/GenBank/DDBJ databases">
        <title>Draft Genome Sequences of Nine Cyanobacterial Strains from Diverse Habitats.</title>
        <authorList>
            <person name="Zhu T."/>
            <person name="Hou S."/>
            <person name="Lu X."/>
            <person name="Hess W.R."/>
        </authorList>
    </citation>
    <scope>NUCLEOTIDE SEQUENCE [LARGE SCALE GENOMIC DNA]</scope>
    <source>
        <strain evidence="6 7">NIES-593</strain>
    </source>
</reference>
<dbReference type="GO" id="GO:0008033">
    <property type="term" value="P:tRNA processing"/>
    <property type="evidence" value="ECO:0007669"/>
    <property type="project" value="UniProtKB-KW"/>
</dbReference>
<name>A0A1U7H922_9CYAN</name>
<organism evidence="6 7">
    <name type="scientific">Hydrococcus rivularis NIES-593</name>
    <dbReference type="NCBI Taxonomy" id="1921803"/>
    <lineage>
        <taxon>Bacteria</taxon>
        <taxon>Bacillati</taxon>
        <taxon>Cyanobacteriota</taxon>
        <taxon>Cyanophyceae</taxon>
        <taxon>Pleurocapsales</taxon>
        <taxon>Hydrococcaceae</taxon>
        <taxon>Hydrococcus</taxon>
    </lineage>
</organism>
<evidence type="ECO:0000313" key="6">
    <source>
        <dbReference type="EMBL" id="OKH20097.1"/>
    </source>
</evidence>
<evidence type="ECO:0000313" key="7">
    <source>
        <dbReference type="Proteomes" id="UP000186868"/>
    </source>
</evidence>
<dbReference type="Gene3D" id="3.55.10.10">
    <property type="entry name" value="Archease domain"/>
    <property type="match status" value="1"/>
</dbReference>
<proteinExistence type="inferred from homology"/>
<dbReference type="EMBL" id="MRCB01000035">
    <property type="protein sequence ID" value="OKH20097.1"/>
    <property type="molecule type" value="Genomic_DNA"/>
</dbReference>
<keyword evidence="4" id="KW-0106">Calcium</keyword>
<dbReference type="PANTHER" id="PTHR12682">
    <property type="entry name" value="ARCHEASE"/>
    <property type="match status" value="1"/>
</dbReference>
<dbReference type="STRING" id="1921803.NIES593_20155"/>
<keyword evidence="3" id="KW-0479">Metal-binding</keyword>
<sequence>MKDKSDLTATEGFEEIEHTADWAYRVWGKSLEALFIQAAKGLYHLAGARLSDRPETIREIRLQGIDSESLLIAWLNELLHLHESENLGCDRIEILQLDERNLQATVTGLPVQQWLKDIKAATYHNLAIRSTETGFEATIVLDV</sequence>
<protein>
    <submittedName>
        <fullName evidence="6">Protein archease</fullName>
    </submittedName>
</protein>